<dbReference type="Pfam" id="PF02518">
    <property type="entry name" value="HATPase_c"/>
    <property type="match status" value="1"/>
</dbReference>
<dbReference type="SMART" id="SM00387">
    <property type="entry name" value="HATPase_c"/>
    <property type="match status" value="1"/>
</dbReference>
<dbReference type="SUPFAM" id="SSF158472">
    <property type="entry name" value="HAMP domain-like"/>
    <property type="match status" value="1"/>
</dbReference>
<name>A0A974GYA2_SEDHY</name>
<evidence type="ECO:0000313" key="13">
    <source>
        <dbReference type="Proteomes" id="UP000611629"/>
    </source>
</evidence>
<dbReference type="SMART" id="SM00304">
    <property type="entry name" value="HAMP"/>
    <property type="match status" value="1"/>
</dbReference>
<evidence type="ECO:0000256" key="5">
    <source>
        <dbReference type="ARBA" id="ARBA00022679"/>
    </source>
</evidence>
<organism evidence="12 13">
    <name type="scientific">Sedimentibacter hydroxybenzoicus DSM 7310</name>
    <dbReference type="NCBI Taxonomy" id="1123245"/>
    <lineage>
        <taxon>Bacteria</taxon>
        <taxon>Bacillati</taxon>
        <taxon>Bacillota</taxon>
        <taxon>Tissierellia</taxon>
        <taxon>Sedimentibacter</taxon>
    </lineage>
</organism>
<dbReference type="PANTHER" id="PTHR45453">
    <property type="entry name" value="PHOSPHATE REGULON SENSOR PROTEIN PHOR"/>
    <property type="match status" value="1"/>
</dbReference>
<comment type="caution">
    <text evidence="12">The sequence shown here is derived from an EMBL/GenBank/DDBJ whole genome shotgun (WGS) entry which is preliminary data.</text>
</comment>
<dbReference type="Pfam" id="PF00672">
    <property type="entry name" value="HAMP"/>
    <property type="match status" value="1"/>
</dbReference>
<dbReference type="GO" id="GO:0005886">
    <property type="term" value="C:plasma membrane"/>
    <property type="evidence" value="ECO:0007669"/>
    <property type="project" value="TreeGrafter"/>
</dbReference>
<feature type="domain" description="HAMP" evidence="11">
    <location>
        <begin position="193"/>
        <end position="246"/>
    </location>
</feature>
<keyword evidence="6 12" id="KW-0418">Kinase</keyword>
<keyword evidence="8 9" id="KW-0472">Membrane</keyword>
<dbReference type="Gene3D" id="6.10.340.10">
    <property type="match status" value="1"/>
</dbReference>
<dbReference type="PRINTS" id="PR00344">
    <property type="entry name" value="BCTRLSENSOR"/>
</dbReference>
<dbReference type="GO" id="GO:0016036">
    <property type="term" value="P:cellular response to phosphate starvation"/>
    <property type="evidence" value="ECO:0007669"/>
    <property type="project" value="TreeGrafter"/>
</dbReference>
<evidence type="ECO:0000256" key="7">
    <source>
        <dbReference type="ARBA" id="ARBA00023012"/>
    </source>
</evidence>
<evidence type="ECO:0000256" key="9">
    <source>
        <dbReference type="SAM" id="Phobius"/>
    </source>
</evidence>
<feature type="transmembrane region" description="Helical" evidence="9">
    <location>
        <begin position="169"/>
        <end position="188"/>
    </location>
</feature>
<dbReference type="Gene3D" id="3.30.565.10">
    <property type="entry name" value="Histidine kinase-like ATPase, C-terminal domain"/>
    <property type="match status" value="1"/>
</dbReference>
<dbReference type="InterPro" id="IPR004358">
    <property type="entry name" value="Sig_transdc_His_kin-like_C"/>
</dbReference>
<dbReference type="FunFam" id="3.30.565.10:FF:000006">
    <property type="entry name" value="Sensor histidine kinase WalK"/>
    <property type="match status" value="1"/>
</dbReference>
<keyword evidence="7" id="KW-0902">Two-component regulatory system</keyword>
<dbReference type="RefSeq" id="WP_179239734.1">
    <property type="nucleotide sequence ID" value="NZ_JACBNQ010000037.1"/>
</dbReference>
<keyword evidence="9" id="KW-1133">Transmembrane helix</keyword>
<dbReference type="InterPro" id="IPR050351">
    <property type="entry name" value="BphY/WalK/GraS-like"/>
</dbReference>
<proteinExistence type="predicted"/>
<dbReference type="Proteomes" id="UP000611629">
    <property type="component" value="Unassembled WGS sequence"/>
</dbReference>
<dbReference type="SUPFAM" id="SSF47384">
    <property type="entry name" value="Homodimeric domain of signal transducing histidine kinase"/>
    <property type="match status" value="1"/>
</dbReference>
<dbReference type="CDD" id="cd00082">
    <property type="entry name" value="HisKA"/>
    <property type="match status" value="1"/>
</dbReference>
<dbReference type="InterPro" id="IPR003594">
    <property type="entry name" value="HATPase_dom"/>
</dbReference>
<protein>
    <recommendedName>
        <fullName evidence="3">histidine kinase</fullName>
        <ecNumber evidence="3">2.7.13.3</ecNumber>
    </recommendedName>
</protein>
<dbReference type="PROSITE" id="PS50109">
    <property type="entry name" value="HIS_KIN"/>
    <property type="match status" value="1"/>
</dbReference>
<dbReference type="SMART" id="SM00388">
    <property type="entry name" value="HisKA"/>
    <property type="match status" value="1"/>
</dbReference>
<dbReference type="PANTHER" id="PTHR45453:SF1">
    <property type="entry name" value="PHOSPHATE REGULON SENSOR PROTEIN PHOR"/>
    <property type="match status" value="1"/>
</dbReference>
<dbReference type="CDD" id="cd06225">
    <property type="entry name" value="HAMP"/>
    <property type="match status" value="1"/>
</dbReference>
<dbReference type="AlphaFoldDB" id="A0A974GYA2"/>
<feature type="domain" description="Histidine kinase" evidence="10">
    <location>
        <begin position="254"/>
        <end position="469"/>
    </location>
</feature>
<keyword evidence="5" id="KW-0808">Transferase</keyword>
<reference evidence="12" key="1">
    <citation type="submission" date="2020-07" db="EMBL/GenBank/DDBJ databases">
        <title>Genomic analysis of a strain of Sedimentibacter Hydroxybenzoicus DSM7310.</title>
        <authorList>
            <person name="Ma S."/>
        </authorList>
    </citation>
    <scope>NUCLEOTIDE SEQUENCE</scope>
    <source>
        <strain evidence="12">DSM 7310</strain>
    </source>
</reference>
<dbReference type="EC" id="2.7.13.3" evidence="3"/>
<dbReference type="FunFam" id="1.10.287.130:FF:000001">
    <property type="entry name" value="Two-component sensor histidine kinase"/>
    <property type="match status" value="1"/>
</dbReference>
<evidence type="ECO:0000313" key="12">
    <source>
        <dbReference type="EMBL" id="NYB76015.1"/>
    </source>
</evidence>
<dbReference type="Gene3D" id="1.10.287.130">
    <property type="match status" value="1"/>
</dbReference>
<dbReference type="InterPro" id="IPR003661">
    <property type="entry name" value="HisK_dim/P_dom"/>
</dbReference>
<feature type="transmembrane region" description="Helical" evidence="9">
    <location>
        <begin position="12"/>
        <end position="29"/>
    </location>
</feature>
<comment type="catalytic activity">
    <reaction evidence="1">
        <text>ATP + protein L-histidine = ADP + protein N-phospho-L-histidine.</text>
        <dbReference type="EC" id="2.7.13.3"/>
    </reaction>
</comment>
<dbReference type="PROSITE" id="PS50885">
    <property type="entry name" value="HAMP"/>
    <property type="match status" value="1"/>
</dbReference>
<comment type="subcellular location">
    <subcellularLocation>
        <location evidence="2">Membrane</location>
    </subcellularLocation>
</comment>
<evidence type="ECO:0000256" key="2">
    <source>
        <dbReference type="ARBA" id="ARBA00004370"/>
    </source>
</evidence>
<dbReference type="InterPro" id="IPR036097">
    <property type="entry name" value="HisK_dim/P_sf"/>
</dbReference>
<dbReference type="Pfam" id="PF00512">
    <property type="entry name" value="HisKA"/>
    <property type="match status" value="1"/>
</dbReference>
<dbReference type="InterPro" id="IPR036890">
    <property type="entry name" value="HATPase_C_sf"/>
</dbReference>
<dbReference type="EMBL" id="JACBNQ010000037">
    <property type="protein sequence ID" value="NYB76015.1"/>
    <property type="molecule type" value="Genomic_DNA"/>
</dbReference>
<keyword evidence="13" id="KW-1185">Reference proteome</keyword>
<accession>A0A974GYA2</accession>
<dbReference type="GO" id="GO:0004721">
    <property type="term" value="F:phosphoprotein phosphatase activity"/>
    <property type="evidence" value="ECO:0007669"/>
    <property type="project" value="TreeGrafter"/>
</dbReference>
<evidence type="ECO:0000256" key="6">
    <source>
        <dbReference type="ARBA" id="ARBA00022777"/>
    </source>
</evidence>
<evidence type="ECO:0000256" key="1">
    <source>
        <dbReference type="ARBA" id="ARBA00000085"/>
    </source>
</evidence>
<dbReference type="InterPro" id="IPR003660">
    <property type="entry name" value="HAMP_dom"/>
</dbReference>
<dbReference type="SUPFAM" id="SSF55874">
    <property type="entry name" value="ATPase domain of HSP90 chaperone/DNA topoisomerase II/histidine kinase"/>
    <property type="match status" value="1"/>
</dbReference>
<sequence length="469" mass="54107">MIKRILNSLLNILLYPFKLILRFVIRLLKRLKFSIAFKISASYLLIYIIIILIVAVSTSAGCMVFEFQKFERNTINQDVENIKREFPDFKGNTSMSSSIKSFEIYDDSLNSVYPYNNDKRYSDNIIVVLENLLYNREYVYSTDFEANNRDYYLNISYDAELMINDAFKIIVLVLVSGAVGLLIFVPIISNTSYRLIGPIKNMTEITKTITVNNINTRLDVKGTQDELKELSQTFNEMMDRIEQGYKFQQQFVSDASHELRTPIAVIKGYVNMLDRWGKNDKAVLEESIGAIKNETDNMQDLIEKLLFIARSDKGNLAYSKEDFKISTILYEIEKETKMIDVNHKLYFKFYDDANIYGDIKRIKQAIRIIIDNSIKYTPASGYIMVSGFLQDDYYIIKIEDTGIGIEKKDLNKIFDRLYRAEQSRSREIGGHGLGLSIAKIIVLGHKGKIRVKSTIGKGSEFSIMLPYIN</sequence>
<evidence type="ECO:0000259" key="11">
    <source>
        <dbReference type="PROSITE" id="PS50885"/>
    </source>
</evidence>
<keyword evidence="4" id="KW-0597">Phosphoprotein</keyword>
<gene>
    <name evidence="12" type="ORF">HZF24_17855</name>
</gene>
<keyword evidence="9" id="KW-0812">Transmembrane</keyword>
<evidence type="ECO:0000256" key="3">
    <source>
        <dbReference type="ARBA" id="ARBA00012438"/>
    </source>
</evidence>
<dbReference type="InterPro" id="IPR005467">
    <property type="entry name" value="His_kinase_dom"/>
</dbReference>
<dbReference type="GO" id="GO:0000155">
    <property type="term" value="F:phosphorelay sensor kinase activity"/>
    <property type="evidence" value="ECO:0007669"/>
    <property type="project" value="InterPro"/>
</dbReference>
<evidence type="ECO:0000256" key="4">
    <source>
        <dbReference type="ARBA" id="ARBA00022553"/>
    </source>
</evidence>
<feature type="transmembrane region" description="Helical" evidence="9">
    <location>
        <begin position="41"/>
        <end position="65"/>
    </location>
</feature>
<evidence type="ECO:0000259" key="10">
    <source>
        <dbReference type="PROSITE" id="PS50109"/>
    </source>
</evidence>
<evidence type="ECO:0000256" key="8">
    <source>
        <dbReference type="ARBA" id="ARBA00023136"/>
    </source>
</evidence>